<feature type="domain" description="NADH:ubiquinone oxidoreductase 30kDa subunit" evidence="2">
    <location>
        <begin position="31"/>
        <end position="151"/>
    </location>
</feature>
<dbReference type="GO" id="GO:0008137">
    <property type="term" value="F:NADH dehydrogenase (ubiquinone) activity"/>
    <property type="evidence" value="ECO:0007669"/>
    <property type="project" value="InterPro"/>
</dbReference>
<comment type="caution">
    <text evidence="3">The sequence shown here is derived from an EMBL/GenBank/DDBJ whole genome shotgun (WGS) entry which is preliminary data.</text>
</comment>
<organism evidence="3 6">
    <name type="scientific">Thermoproteota archaeon</name>
    <dbReference type="NCBI Taxonomy" id="2056631"/>
    <lineage>
        <taxon>Archaea</taxon>
        <taxon>Thermoproteota</taxon>
    </lineage>
</organism>
<dbReference type="AlphaFoldDB" id="A0A497EPR2"/>
<dbReference type="InterPro" id="IPR001268">
    <property type="entry name" value="NADH_UbQ_OxRdtase_30kDa_su"/>
</dbReference>
<dbReference type="PANTHER" id="PTHR10884:SF14">
    <property type="entry name" value="NADH DEHYDROGENASE [UBIQUINONE] IRON-SULFUR PROTEIN 3, MITOCHONDRIAL"/>
    <property type="match status" value="1"/>
</dbReference>
<evidence type="ECO:0000259" key="2">
    <source>
        <dbReference type="Pfam" id="PF00329"/>
    </source>
</evidence>
<name>A0A497EPR2_9CREN</name>
<dbReference type="Proteomes" id="UP000278475">
    <property type="component" value="Unassembled WGS sequence"/>
</dbReference>
<sequence length="152" mass="17710">MSEEEVIKAISENFGELVVESKVLRPKKVSITVKPEGLVSIATFLRDSLGFDHPLGAGAIDYPAENKIQMVYYIWSMNRRMLIMLRADTPRDNPRLPTLSSVWDQMNLHEREAWEMFGIVFEGHPRLEHLLLPEDWEEGVYPLRKDYKLPER</sequence>
<dbReference type="Proteomes" id="UP000272051">
    <property type="component" value="Unassembled WGS sequence"/>
</dbReference>
<accession>A0A497EPR2</accession>
<evidence type="ECO:0000313" key="4">
    <source>
        <dbReference type="EMBL" id="RLE53671.1"/>
    </source>
</evidence>
<protein>
    <submittedName>
        <fullName evidence="3">NADH-quinone oxidoreductase subunit C</fullName>
    </submittedName>
</protein>
<gene>
    <name evidence="3" type="ORF">DRJ31_06710</name>
    <name evidence="4" type="ORF">DRJ33_00440</name>
</gene>
<proteinExistence type="inferred from homology"/>
<dbReference type="Gene3D" id="3.30.460.80">
    <property type="entry name" value="NADH:ubiquinone oxidoreductase, 30kDa subunit"/>
    <property type="match status" value="1"/>
</dbReference>
<dbReference type="InterPro" id="IPR037232">
    <property type="entry name" value="NADH_quin_OxRdtase_su_C/D-like"/>
</dbReference>
<dbReference type="EMBL" id="QMQX01000004">
    <property type="protein sequence ID" value="RLE53671.1"/>
    <property type="molecule type" value="Genomic_DNA"/>
</dbReference>
<comment type="similarity">
    <text evidence="1">Belongs to the complex I 30 kDa subunit family.</text>
</comment>
<evidence type="ECO:0000313" key="6">
    <source>
        <dbReference type="Proteomes" id="UP000278475"/>
    </source>
</evidence>
<evidence type="ECO:0000313" key="5">
    <source>
        <dbReference type="Proteomes" id="UP000272051"/>
    </source>
</evidence>
<dbReference type="Pfam" id="PF00329">
    <property type="entry name" value="Complex1_30kDa"/>
    <property type="match status" value="1"/>
</dbReference>
<evidence type="ECO:0000256" key="1">
    <source>
        <dbReference type="ARBA" id="ARBA00007569"/>
    </source>
</evidence>
<dbReference type="SUPFAM" id="SSF143243">
    <property type="entry name" value="Nqo5-like"/>
    <property type="match status" value="1"/>
</dbReference>
<dbReference type="PANTHER" id="PTHR10884">
    <property type="entry name" value="NADH DEHYDROGENASE UBIQUINONE IRON-SULFUR PROTEIN 3"/>
    <property type="match status" value="1"/>
</dbReference>
<evidence type="ECO:0000313" key="3">
    <source>
        <dbReference type="EMBL" id="RLE48670.1"/>
    </source>
</evidence>
<reference evidence="5 6" key="1">
    <citation type="submission" date="2018-06" db="EMBL/GenBank/DDBJ databases">
        <title>Extensive metabolic versatility and redundancy in microbially diverse, dynamic hydrothermal sediments.</title>
        <authorList>
            <person name="Dombrowski N."/>
            <person name="Teske A."/>
            <person name="Baker B.J."/>
        </authorList>
    </citation>
    <scope>NUCLEOTIDE SEQUENCE [LARGE SCALE GENOMIC DNA]</scope>
    <source>
        <strain evidence="4">B34_G17</strain>
        <strain evidence="3">B66_G16</strain>
    </source>
</reference>
<dbReference type="EMBL" id="QMQV01000063">
    <property type="protein sequence ID" value="RLE48670.1"/>
    <property type="molecule type" value="Genomic_DNA"/>
</dbReference>